<feature type="region of interest" description="Disordered" evidence="1">
    <location>
        <begin position="1"/>
        <end position="36"/>
    </location>
</feature>
<protein>
    <submittedName>
        <fullName evidence="5">ArgoN domain-containing protein</fullName>
    </submittedName>
</protein>
<evidence type="ECO:0000259" key="2">
    <source>
        <dbReference type="Pfam" id="PF16486"/>
    </source>
</evidence>
<dbReference type="EMBL" id="UYRR01002930">
    <property type="protein sequence ID" value="VDK19783.1"/>
    <property type="molecule type" value="Genomic_DNA"/>
</dbReference>
<dbReference type="Proteomes" id="UP000267096">
    <property type="component" value="Unassembled WGS sequence"/>
</dbReference>
<accession>A0A0M3J4B9</accession>
<dbReference type="Pfam" id="PF16486">
    <property type="entry name" value="ArgoN"/>
    <property type="match status" value="1"/>
</dbReference>
<dbReference type="WBParaSite" id="ASIM_0000238701-mRNA-1">
    <property type="protein sequence ID" value="ASIM_0000238701-mRNA-1"/>
    <property type="gene ID" value="ASIM_0000238701"/>
</dbReference>
<reference evidence="5" key="1">
    <citation type="submission" date="2017-02" db="UniProtKB">
        <authorList>
            <consortium name="WormBaseParasite"/>
        </authorList>
    </citation>
    <scope>IDENTIFICATION</scope>
</reference>
<sequence>IHSAGHLSNSTSDRKSSPSSASRCGSGLTGSPRDLSPPLLQELACMNLRELASRPDVGHAGRPIPIRSNFFEVSIANRGMMVIQYHVDIHHPGSRRLDRDENRAVFWKVVMEHKQIFPNKFAVAYDGAHQMYTPTTIDLPDGRQSIRLESDVSLVKDSREHTHCAVTLQCVGPVLIDLRRTRTNNLDERILTPIQIIDILFRQSLTCPFVE</sequence>
<evidence type="ECO:0000313" key="4">
    <source>
        <dbReference type="Proteomes" id="UP000267096"/>
    </source>
</evidence>
<reference evidence="3 4" key="2">
    <citation type="submission" date="2018-11" db="EMBL/GenBank/DDBJ databases">
        <authorList>
            <consortium name="Pathogen Informatics"/>
        </authorList>
    </citation>
    <scope>NUCLEOTIDE SEQUENCE [LARGE SCALE GENOMIC DNA]</scope>
</reference>
<name>A0A0M3J4B9_ANISI</name>
<gene>
    <name evidence="3" type="ORF">ASIM_LOCUS2254</name>
</gene>
<dbReference type="OrthoDB" id="5971213at2759"/>
<keyword evidence="4" id="KW-1185">Reference proteome</keyword>
<feature type="compositionally biased region" description="Low complexity" evidence="1">
    <location>
        <begin position="17"/>
        <end position="26"/>
    </location>
</feature>
<evidence type="ECO:0000256" key="1">
    <source>
        <dbReference type="SAM" id="MobiDB-lite"/>
    </source>
</evidence>
<dbReference type="AlphaFoldDB" id="A0A0M3J4B9"/>
<dbReference type="InterPro" id="IPR032474">
    <property type="entry name" value="Argonaute_N"/>
</dbReference>
<proteinExistence type="predicted"/>
<evidence type="ECO:0000313" key="5">
    <source>
        <dbReference type="WBParaSite" id="ASIM_0000238701-mRNA-1"/>
    </source>
</evidence>
<feature type="domain" description="Protein argonaute N-terminal" evidence="2">
    <location>
        <begin position="62"/>
        <end position="200"/>
    </location>
</feature>
<evidence type="ECO:0000313" key="3">
    <source>
        <dbReference type="EMBL" id="VDK19783.1"/>
    </source>
</evidence>
<organism evidence="5">
    <name type="scientific">Anisakis simplex</name>
    <name type="common">Herring worm</name>
    <dbReference type="NCBI Taxonomy" id="6269"/>
    <lineage>
        <taxon>Eukaryota</taxon>
        <taxon>Metazoa</taxon>
        <taxon>Ecdysozoa</taxon>
        <taxon>Nematoda</taxon>
        <taxon>Chromadorea</taxon>
        <taxon>Rhabditida</taxon>
        <taxon>Spirurina</taxon>
        <taxon>Ascaridomorpha</taxon>
        <taxon>Ascaridoidea</taxon>
        <taxon>Anisakidae</taxon>
        <taxon>Anisakis</taxon>
        <taxon>Anisakis simplex complex</taxon>
    </lineage>
</organism>